<name>A0A069PNY8_9BURK</name>
<comment type="caution">
    <text evidence="2">The sequence shown here is derived from an EMBL/GenBank/DDBJ whole genome shotgun (WGS) entry which is preliminary data.</text>
</comment>
<feature type="signal peptide" evidence="1">
    <location>
        <begin position="1"/>
        <end position="17"/>
    </location>
</feature>
<dbReference type="InterPro" id="IPR012334">
    <property type="entry name" value="Pectin_lyas_fold"/>
</dbReference>
<evidence type="ECO:0000313" key="2">
    <source>
        <dbReference type="EMBL" id="KDR41584.1"/>
    </source>
</evidence>
<reference evidence="2 3" key="1">
    <citation type="submission" date="2014-03" db="EMBL/GenBank/DDBJ databases">
        <title>Draft Genome Sequences of Four Burkholderia Strains.</title>
        <authorList>
            <person name="Liu X.Y."/>
            <person name="Li C.X."/>
            <person name="Xu J.H."/>
        </authorList>
    </citation>
    <scope>NUCLEOTIDE SEQUENCE [LARGE SCALE GENOMIC DNA]</scope>
    <source>
        <strain evidence="2 3">DSM 50014</strain>
    </source>
</reference>
<dbReference type="EMBL" id="JFHC01000026">
    <property type="protein sequence ID" value="KDR41584.1"/>
    <property type="molecule type" value="Genomic_DNA"/>
</dbReference>
<proteinExistence type="predicted"/>
<dbReference type="Proteomes" id="UP000027466">
    <property type="component" value="Unassembled WGS sequence"/>
</dbReference>
<dbReference type="STRING" id="60547.GCA_000751215_06367"/>
<sequence length="568" mass="56173">MKKFVVAALLVPLTAFAQSFPSPTFSSLTLQNPLSSASGGTGAANAGAISVGGDFTVSGANPVTLTTTGTTSITLPTSGTLLNGTTGATAGANSNITSLSGLTTPLSVPQGGIGKNSLTAHGVAIGAGTSAINVTAAGAAGTLFAGNGASADPSFQTLSSLGIAPLASPAFTGTPSAPTAPLGTNTTQVATTAFVASHSDCASILDFGGNNLGAANNDAAYVATIVANQATHPNNVCIFFPAGTYNFASQAAFGFPNAPGSITVRGAGADNTVLNWANGGGLSFNYLLASNSVHVDGLTIASGALGVGQGIFLNQSSATFASAALSTITNVTIRGTDGYFGAKFFGIGIDIRGVSNVNIDHVQAIGPGTPAGTGVLIASSGTLPLIVFNLSNSSFDQWNVGLEYGNLVQGVQMSNMNFTNNVNGVRASGGLSGLDQLSIVGSQFNSVANGFNILLQSAIPNVQIANNLFLINSNSSGVDLQSALSTTTITGNSFESNTGSTSGIFGIIVNGFTNGGTIITGNSFFTLGSGITLQAASRNVNVQSNVYINCVTTVDNSGTSNVIGGGSP</sequence>
<dbReference type="AlphaFoldDB" id="A0A069PNY8"/>
<dbReference type="Gene3D" id="2.160.20.10">
    <property type="entry name" value="Single-stranded right-handed beta-helix, Pectin lyase-like"/>
    <property type="match status" value="1"/>
</dbReference>
<gene>
    <name evidence="2" type="ORF">BG61_16660</name>
</gene>
<dbReference type="RefSeq" id="WP_035939473.1">
    <property type="nucleotide sequence ID" value="NZ_CADFFX010000001.1"/>
</dbReference>
<dbReference type="InterPro" id="IPR006626">
    <property type="entry name" value="PbH1"/>
</dbReference>
<dbReference type="SMART" id="SM00710">
    <property type="entry name" value="PbH1"/>
    <property type="match status" value="7"/>
</dbReference>
<evidence type="ECO:0000256" key="1">
    <source>
        <dbReference type="SAM" id="SignalP"/>
    </source>
</evidence>
<dbReference type="InterPro" id="IPR011050">
    <property type="entry name" value="Pectin_lyase_fold/virulence"/>
</dbReference>
<accession>A0A069PNY8</accession>
<organism evidence="2 3">
    <name type="scientific">Caballeronia glathei</name>
    <dbReference type="NCBI Taxonomy" id="60547"/>
    <lineage>
        <taxon>Bacteria</taxon>
        <taxon>Pseudomonadati</taxon>
        <taxon>Pseudomonadota</taxon>
        <taxon>Betaproteobacteria</taxon>
        <taxon>Burkholderiales</taxon>
        <taxon>Burkholderiaceae</taxon>
        <taxon>Caballeronia</taxon>
    </lineage>
</organism>
<protein>
    <recommendedName>
        <fullName evidence="4">Pectate lyase superfamily protein domain-containing protein</fullName>
    </recommendedName>
</protein>
<evidence type="ECO:0000313" key="3">
    <source>
        <dbReference type="Proteomes" id="UP000027466"/>
    </source>
</evidence>
<keyword evidence="1" id="KW-0732">Signal</keyword>
<feature type="chain" id="PRO_5007372254" description="Pectate lyase superfamily protein domain-containing protein" evidence="1">
    <location>
        <begin position="18"/>
        <end position="568"/>
    </location>
</feature>
<dbReference type="SUPFAM" id="SSF51126">
    <property type="entry name" value="Pectin lyase-like"/>
    <property type="match status" value="1"/>
</dbReference>
<evidence type="ECO:0008006" key="4">
    <source>
        <dbReference type="Google" id="ProtNLM"/>
    </source>
</evidence>
<keyword evidence="3" id="KW-1185">Reference proteome</keyword>